<evidence type="ECO:0000313" key="3">
    <source>
        <dbReference type="EMBL" id="MCA9385242.1"/>
    </source>
</evidence>
<feature type="transmembrane region" description="Helical" evidence="2">
    <location>
        <begin position="515"/>
        <end position="547"/>
    </location>
</feature>
<keyword evidence="1" id="KW-0175">Coiled coil</keyword>
<feature type="transmembrane region" description="Helical" evidence="2">
    <location>
        <begin position="680"/>
        <end position="713"/>
    </location>
</feature>
<dbReference type="EMBL" id="JAGQLH010000009">
    <property type="protein sequence ID" value="MCA9385242.1"/>
    <property type="molecule type" value="Genomic_DNA"/>
</dbReference>
<reference evidence="3" key="2">
    <citation type="journal article" date="2021" name="Microbiome">
        <title>Successional dynamics and alternative stable states in a saline activated sludge microbial community over 9 years.</title>
        <authorList>
            <person name="Wang Y."/>
            <person name="Ye J."/>
            <person name="Ju F."/>
            <person name="Liu L."/>
            <person name="Boyd J.A."/>
            <person name="Deng Y."/>
            <person name="Parks D.H."/>
            <person name="Jiang X."/>
            <person name="Yin X."/>
            <person name="Woodcroft B.J."/>
            <person name="Tyson G.W."/>
            <person name="Hugenholtz P."/>
            <person name="Polz M.F."/>
            <person name="Zhang T."/>
        </authorList>
    </citation>
    <scope>NUCLEOTIDE SEQUENCE</scope>
    <source>
        <strain evidence="3">HKST-UBA11</strain>
    </source>
</reference>
<feature type="transmembrane region" description="Helical" evidence="2">
    <location>
        <begin position="734"/>
        <end position="755"/>
    </location>
</feature>
<sequence length="896" mass="97065">MADTILTNNITVRDDNSALINGQTFVPENLFVQDPILFLNAFLLYEKLQELSLTNARVEEYKKEIDNKITIAGTSIPSLREKAATLAKELDDDLLTDEEIESVPTYERTQEQIDLEKGYRKIRKLVDQNEQEKQSLFSKLREKLFKPEEAQTVKERAEKLTETIQNRQEEQKQKLRDLNFADQIYGRKAPDDQTATETSPLDESVLLRLYDNNALDSTIVSRYLTDEQKAILKKLPKRESALKSLVKDRAKQVAVSAFGAVEEHTTKVASYGVDKFLDRLKTSRHQRVRIAAKRINRKRKFRGKNIIKLIGEYGVYQLSRPLRKVKDIATTIYNSKRILSARNAVSAIKTGIGTKWNNVVTSTPVQYAVKTKNALGSGIRGAGHVLKGARTGLLIAAPLIFINPALAPVAFAVGTGAGTVRSFMDAAYALDLKKYNPNNFKLFNRLDDLRLRIALSNPNNAGIKLVDISSDLTKSQIRNLGITERVAISDTIDGRLTAKFASTRGTHVFLKSLDWFGAGMLAASAFGLSGGAAVATAMATGTAGILFHRALDALSHSIKMASPKLLHLLKFPGGGVLNMATGAFSVADQYETLKEGGLDAWWKDQQSALVFGVGYTKGISNLLGTFSYISGTGAITSWLSQTAVKAGTVVSAGFTAAAFIPVAVYTVGGLLGFWQVTVGGIIATTVAGTIAAAVGAFVGAGTFGLGSVAAGVGTYTALEVSGLRKRLADLIDSAVARTSAALDLFGGIMSLMGVYNLFKAFNDLINGAINQLSDYSIALTIAITFASSLVLLQDLANTPAASETTVSSEEASSNTTGLIVESDSSYSYTIPPIEFDCSEDITIPSSLQNSKISIYDEIVTKERNLEIQHIKGRVGTQEVILRNIASSSNPCAQLYQ</sequence>
<feature type="transmembrane region" description="Helical" evidence="2">
    <location>
        <begin position="775"/>
        <end position="792"/>
    </location>
</feature>
<keyword evidence="2" id="KW-1133">Transmembrane helix</keyword>
<keyword evidence="2" id="KW-0812">Transmembrane</keyword>
<feature type="transmembrane region" description="Helical" evidence="2">
    <location>
        <begin position="649"/>
        <end position="674"/>
    </location>
</feature>
<protein>
    <submittedName>
        <fullName evidence="3">Uncharacterized protein</fullName>
    </submittedName>
</protein>
<gene>
    <name evidence="3" type="ORF">KC717_01195</name>
</gene>
<organism evidence="3 4">
    <name type="scientific">Candidatus Dojkabacteria bacterium</name>
    <dbReference type="NCBI Taxonomy" id="2099670"/>
    <lineage>
        <taxon>Bacteria</taxon>
        <taxon>Candidatus Dojkabacteria</taxon>
    </lineage>
</organism>
<feature type="coiled-coil region" evidence="1">
    <location>
        <begin position="150"/>
        <end position="177"/>
    </location>
</feature>
<dbReference type="Proteomes" id="UP000754563">
    <property type="component" value="Unassembled WGS sequence"/>
</dbReference>
<keyword evidence="2" id="KW-0472">Membrane</keyword>
<evidence type="ECO:0000256" key="2">
    <source>
        <dbReference type="SAM" id="Phobius"/>
    </source>
</evidence>
<accession>A0A955RKA5</accession>
<feature type="transmembrane region" description="Helical" evidence="2">
    <location>
        <begin position="607"/>
        <end position="629"/>
    </location>
</feature>
<evidence type="ECO:0000313" key="4">
    <source>
        <dbReference type="Proteomes" id="UP000754563"/>
    </source>
</evidence>
<reference evidence="3" key="1">
    <citation type="submission" date="2020-04" db="EMBL/GenBank/DDBJ databases">
        <authorList>
            <person name="Zhang T."/>
        </authorList>
    </citation>
    <scope>NUCLEOTIDE SEQUENCE</scope>
    <source>
        <strain evidence="3">HKST-UBA11</strain>
    </source>
</reference>
<evidence type="ECO:0000256" key="1">
    <source>
        <dbReference type="SAM" id="Coils"/>
    </source>
</evidence>
<dbReference type="AlphaFoldDB" id="A0A955RKA5"/>
<name>A0A955RKA5_9BACT</name>
<proteinExistence type="predicted"/>
<comment type="caution">
    <text evidence="3">The sequence shown here is derived from an EMBL/GenBank/DDBJ whole genome shotgun (WGS) entry which is preliminary data.</text>
</comment>